<evidence type="ECO:0000256" key="1">
    <source>
        <dbReference type="SAM" id="MobiDB-lite"/>
    </source>
</evidence>
<sequence>MKERSSRLEQKALEAKSKLKEQEALTQEAQNKENISKLDLEKKRKQTDLERLRFENDSAKARATHASNRFPSAYYLIREIDKSLRQDNICISLNALSLIVASLFGYEDFESLLNDKNFNNETLGKVKYVYIDDELAKRLELIVEEENSDNEDFTADYVFEHLESLFDGIPFKLISGDLLAEECKDEFERQPFNIFDGEGVSGAIAMSNTIFETVEDVNLESYNFNEGFQAELSAVASGEYRNEAGVPGRTMSVSITMQCDVLVGKFGLGDIEEGIINGTLDDFE</sequence>
<dbReference type="EMBL" id="CP002886">
    <property type="protein sequence ID" value="AEW73854.1"/>
    <property type="molecule type" value="Genomic_DNA"/>
</dbReference>
<dbReference type="HOGENOM" id="CLU_979119_0_0_6"/>
<dbReference type="KEGG" id="eec:EcWSU1_02419"/>
<feature type="compositionally biased region" description="Basic and acidic residues" evidence="1">
    <location>
        <begin position="30"/>
        <end position="40"/>
    </location>
</feature>
<evidence type="ECO:0000313" key="2">
    <source>
        <dbReference type="EMBL" id="AEW73854.1"/>
    </source>
</evidence>
<dbReference type="Proteomes" id="UP000007838">
    <property type="component" value="Chromosome"/>
</dbReference>
<proteinExistence type="predicted"/>
<reference evidence="2 3" key="1">
    <citation type="journal article" date="2011" name="Stand. Genomic Sci.">
        <title>Complete genome of the onion pathogen Enterobacter cloacae EcWSU1.</title>
        <authorList>
            <person name="Humann J.L."/>
            <person name="Wildung M."/>
            <person name="Cheng C.H."/>
            <person name="Lee T."/>
            <person name="Stewart J.E."/>
            <person name="Drew J.C."/>
            <person name="Triplett E.W."/>
            <person name="Main D."/>
            <person name="Schroeder B.K."/>
        </authorList>
    </citation>
    <scope>NUCLEOTIDE SEQUENCE [LARGE SCALE GENOMIC DNA]</scope>
    <source>
        <strain evidence="2 3">EcWSU1</strain>
    </source>
</reference>
<organism evidence="2 3">
    <name type="scientific">Enterobacter ludwigii</name>
    <dbReference type="NCBI Taxonomy" id="299767"/>
    <lineage>
        <taxon>Bacteria</taxon>
        <taxon>Pseudomonadati</taxon>
        <taxon>Pseudomonadota</taxon>
        <taxon>Gammaproteobacteria</taxon>
        <taxon>Enterobacterales</taxon>
        <taxon>Enterobacteriaceae</taxon>
        <taxon>Enterobacter</taxon>
        <taxon>Enterobacter cloacae complex</taxon>
    </lineage>
</organism>
<dbReference type="RefSeq" id="WP_014170286.1">
    <property type="nucleotide sequence ID" value="NC_016514.1"/>
</dbReference>
<feature type="region of interest" description="Disordered" evidence="1">
    <location>
        <begin position="19"/>
        <end position="40"/>
    </location>
</feature>
<gene>
    <name evidence="2" type="ORF">EcWSU1_02419</name>
</gene>
<name>G8LD31_9ENTR</name>
<dbReference type="eggNOG" id="ENOG5033PM6">
    <property type="taxonomic scope" value="Bacteria"/>
</dbReference>
<evidence type="ECO:0000313" key="3">
    <source>
        <dbReference type="Proteomes" id="UP000007838"/>
    </source>
</evidence>
<accession>G8LD31</accession>
<dbReference type="AlphaFoldDB" id="G8LD31"/>
<protein>
    <submittedName>
        <fullName evidence="2">Uncharacterized protein</fullName>
    </submittedName>
</protein>